<dbReference type="GO" id="GO:0071555">
    <property type="term" value="P:cell wall organization"/>
    <property type="evidence" value="ECO:0007669"/>
    <property type="project" value="UniProtKB-UniRule"/>
</dbReference>
<feature type="active site" description="Proton donor/acceptor" evidence="9">
    <location>
        <position position="255"/>
    </location>
</feature>
<dbReference type="UniPathway" id="UPA00219"/>
<dbReference type="InterPro" id="IPR050979">
    <property type="entry name" value="LD-transpeptidase"/>
</dbReference>
<dbReference type="GO" id="GO:0005576">
    <property type="term" value="C:extracellular region"/>
    <property type="evidence" value="ECO:0007669"/>
    <property type="project" value="TreeGrafter"/>
</dbReference>
<comment type="caution">
    <text evidence="13">The sequence shown here is derived from an EMBL/GenBank/DDBJ whole genome shotgun (WGS) entry which is preliminary data.</text>
</comment>
<keyword evidence="3" id="KW-0328">Glycosyltransferase</keyword>
<evidence type="ECO:0000256" key="2">
    <source>
        <dbReference type="ARBA" id="ARBA00005992"/>
    </source>
</evidence>
<dbReference type="GO" id="GO:0016757">
    <property type="term" value="F:glycosyltransferase activity"/>
    <property type="evidence" value="ECO:0007669"/>
    <property type="project" value="UniProtKB-KW"/>
</dbReference>
<keyword evidence="6 9" id="KW-0133">Cell shape</keyword>
<feature type="region of interest" description="Disordered" evidence="10">
    <location>
        <begin position="115"/>
        <end position="151"/>
    </location>
</feature>
<dbReference type="Proteomes" id="UP000588017">
    <property type="component" value="Unassembled WGS sequence"/>
</dbReference>
<accession>A0A841KH67</accession>
<name>A0A841KH67_9HYPH</name>
<evidence type="ECO:0000256" key="9">
    <source>
        <dbReference type="PROSITE-ProRule" id="PRU01373"/>
    </source>
</evidence>
<evidence type="ECO:0000256" key="7">
    <source>
        <dbReference type="ARBA" id="ARBA00022984"/>
    </source>
</evidence>
<evidence type="ECO:0000256" key="6">
    <source>
        <dbReference type="ARBA" id="ARBA00022960"/>
    </source>
</evidence>
<dbReference type="PANTHER" id="PTHR30582:SF24">
    <property type="entry name" value="L,D-TRANSPEPTIDASE ERFK_SRFK-RELATED"/>
    <property type="match status" value="1"/>
</dbReference>
<evidence type="ECO:0000256" key="3">
    <source>
        <dbReference type="ARBA" id="ARBA00022676"/>
    </source>
</evidence>
<dbReference type="GO" id="GO:0071972">
    <property type="term" value="F:peptidoglycan L,D-transpeptidase activity"/>
    <property type="evidence" value="ECO:0007669"/>
    <property type="project" value="TreeGrafter"/>
</dbReference>
<keyword evidence="13" id="KW-0449">Lipoprotein</keyword>
<evidence type="ECO:0000259" key="12">
    <source>
        <dbReference type="PROSITE" id="PS52029"/>
    </source>
</evidence>
<proteinExistence type="inferred from homology"/>
<keyword evidence="14" id="KW-1185">Reference proteome</keyword>
<reference evidence="13 14" key="1">
    <citation type="submission" date="2020-08" db="EMBL/GenBank/DDBJ databases">
        <title>Genomic Encyclopedia of Type Strains, Phase IV (KMG-IV): sequencing the most valuable type-strain genomes for metagenomic binning, comparative biology and taxonomic classification.</title>
        <authorList>
            <person name="Goeker M."/>
        </authorList>
    </citation>
    <scope>NUCLEOTIDE SEQUENCE [LARGE SCALE GENOMIC DNA]</scope>
    <source>
        <strain evidence="13 14">DSM 101465</strain>
    </source>
</reference>
<dbReference type="RefSeq" id="WP_244650109.1">
    <property type="nucleotide sequence ID" value="NZ_BMHX01000004.1"/>
</dbReference>
<evidence type="ECO:0000313" key="14">
    <source>
        <dbReference type="Proteomes" id="UP000588017"/>
    </source>
</evidence>
<evidence type="ECO:0000313" key="13">
    <source>
        <dbReference type="EMBL" id="MBB6168589.1"/>
    </source>
</evidence>
<dbReference type="PANTHER" id="PTHR30582">
    <property type="entry name" value="L,D-TRANSPEPTIDASE"/>
    <property type="match status" value="1"/>
</dbReference>
<comment type="similarity">
    <text evidence="2">Belongs to the YkuD family.</text>
</comment>
<evidence type="ECO:0000256" key="11">
    <source>
        <dbReference type="SAM" id="SignalP"/>
    </source>
</evidence>
<feature type="active site" description="Nucleophile" evidence="9">
    <location>
        <position position="271"/>
    </location>
</feature>
<keyword evidence="7 9" id="KW-0573">Peptidoglycan synthesis</keyword>
<evidence type="ECO:0000256" key="10">
    <source>
        <dbReference type="SAM" id="MobiDB-lite"/>
    </source>
</evidence>
<dbReference type="InterPro" id="IPR038063">
    <property type="entry name" value="Transpep_catalytic_dom"/>
</dbReference>
<dbReference type="Gene3D" id="2.40.440.10">
    <property type="entry name" value="L,D-transpeptidase catalytic domain-like"/>
    <property type="match status" value="1"/>
</dbReference>
<dbReference type="AlphaFoldDB" id="A0A841KH67"/>
<evidence type="ECO:0000256" key="4">
    <source>
        <dbReference type="ARBA" id="ARBA00022679"/>
    </source>
</evidence>
<keyword evidence="8 9" id="KW-0961">Cell wall biogenesis/degradation</keyword>
<sequence length="295" mass="31962">MLPRFRLSPLAAMLACGLALPAGSAGAQTVIYGTSTRAPLPTVRVIQAPRPQEMAAATRQQVRQTNLGGGFIELLVTGRTPTAASRSLQPARATAPSSAGAARLYAVPPVDPLDAALGNAPSPERRPSRNVRHAALPDATELQPARAPEPRYARQVVDYKGPHKPGTVVVDTANRFLYLVQPGGRAIRYGIGVGRQGFSWRGTQHISMKREWPDWRPPAQMLKRRPDLPRYMPGGPNNPLGARALYLGNTLYRIHGTNEPHTIGRAVSSGCIRMLNKDVIDLYNRVRIGTKVVVT</sequence>
<dbReference type="GO" id="GO:0018104">
    <property type="term" value="P:peptidoglycan-protein cross-linking"/>
    <property type="evidence" value="ECO:0007669"/>
    <property type="project" value="TreeGrafter"/>
</dbReference>
<dbReference type="Pfam" id="PF03734">
    <property type="entry name" value="YkuD"/>
    <property type="match status" value="1"/>
</dbReference>
<feature type="chain" id="PRO_5032428738" evidence="11">
    <location>
        <begin position="28"/>
        <end position="295"/>
    </location>
</feature>
<dbReference type="InterPro" id="IPR005490">
    <property type="entry name" value="LD_TPept_cat_dom"/>
</dbReference>
<evidence type="ECO:0000256" key="1">
    <source>
        <dbReference type="ARBA" id="ARBA00004752"/>
    </source>
</evidence>
<keyword evidence="4" id="KW-0808">Transferase</keyword>
<evidence type="ECO:0000256" key="8">
    <source>
        <dbReference type="ARBA" id="ARBA00023316"/>
    </source>
</evidence>
<dbReference type="GO" id="GO:0008360">
    <property type="term" value="P:regulation of cell shape"/>
    <property type="evidence" value="ECO:0007669"/>
    <property type="project" value="UniProtKB-UniRule"/>
</dbReference>
<feature type="domain" description="L,D-TPase catalytic" evidence="12">
    <location>
        <begin position="166"/>
        <end position="295"/>
    </location>
</feature>
<dbReference type="CDD" id="cd16913">
    <property type="entry name" value="YkuD_like"/>
    <property type="match status" value="1"/>
</dbReference>
<protein>
    <submittedName>
        <fullName evidence="13">Lipoprotein-anchoring transpeptidase ErfK/SrfK</fullName>
    </submittedName>
</protein>
<dbReference type="PROSITE" id="PS52029">
    <property type="entry name" value="LD_TPASE"/>
    <property type="match status" value="1"/>
</dbReference>
<dbReference type="SUPFAM" id="SSF141523">
    <property type="entry name" value="L,D-transpeptidase catalytic domain-like"/>
    <property type="match status" value="1"/>
</dbReference>
<keyword evidence="11" id="KW-0732">Signal</keyword>
<dbReference type="FunFam" id="2.40.440.10:FF:000002">
    <property type="entry name" value="L,D-transpeptidase ErfK/SrfK"/>
    <property type="match status" value="1"/>
</dbReference>
<keyword evidence="5" id="KW-0378">Hydrolase</keyword>
<evidence type="ECO:0000256" key="5">
    <source>
        <dbReference type="ARBA" id="ARBA00022801"/>
    </source>
</evidence>
<comment type="pathway">
    <text evidence="1 9">Cell wall biogenesis; peptidoglycan biosynthesis.</text>
</comment>
<dbReference type="EMBL" id="JACHEH010000004">
    <property type="protein sequence ID" value="MBB6168589.1"/>
    <property type="molecule type" value="Genomic_DNA"/>
</dbReference>
<gene>
    <name evidence="13" type="ORF">HNQ73_002219</name>
</gene>
<feature type="signal peptide" evidence="11">
    <location>
        <begin position="1"/>
        <end position="27"/>
    </location>
</feature>
<organism evidence="13 14">
    <name type="scientific">Chelatococcus composti</name>
    <dbReference type="NCBI Taxonomy" id="1743235"/>
    <lineage>
        <taxon>Bacteria</taxon>
        <taxon>Pseudomonadati</taxon>
        <taxon>Pseudomonadota</taxon>
        <taxon>Alphaproteobacteria</taxon>
        <taxon>Hyphomicrobiales</taxon>
        <taxon>Chelatococcaceae</taxon>
        <taxon>Chelatococcus</taxon>
    </lineage>
</organism>